<feature type="domain" description="Secretin/TonB short N-terminal" evidence="4">
    <location>
        <begin position="64"/>
        <end position="115"/>
    </location>
</feature>
<dbReference type="InterPro" id="IPR011662">
    <property type="entry name" value="Secretin/TonB_short_N"/>
</dbReference>
<dbReference type="SUPFAM" id="SSF74653">
    <property type="entry name" value="TolA/TonB C-terminal domain"/>
    <property type="match status" value="1"/>
</dbReference>
<dbReference type="SMART" id="SM00965">
    <property type="entry name" value="STN"/>
    <property type="match status" value="1"/>
</dbReference>
<keyword evidence="2" id="KW-0472">Membrane</keyword>
<protein>
    <submittedName>
        <fullName evidence="5">Ferripyoverdine receptor</fullName>
    </submittedName>
</protein>
<dbReference type="Pfam" id="PF07660">
    <property type="entry name" value="STN"/>
    <property type="match status" value="1"/>
</dbReference>
<dbReference type="EMBL" id="CABPSX010000014">
    <property type="protein sequence ID" value="VVG73889.1"/>
    <property type="molecule type" value="Genomic_DNA"/>
</dbReference>
<evidence type="ECO:0000313" key="6">
    <source>
        <dbReference type="Proteomes" id="UP000364291"/>
    </source>
</evidence>
<keyword evidence="1" id="KW-0813">Transport</keyword>
<sequence length="237" mass="24907">MIVIARSPCLRFAAASVLAGGLLCSMLGVAPRRASAAAPQAQSFDLPEMPLKDALARFDALTRMSVFYPSSLVEGRRSHAVSGLYSPREALDELLEGTGVTAEATAQSAFVLAPLGTADTQRDVARSAARAANDYHARLQAKVLQALCAAPSLSPGEYRLAMTVQVDASARVSRVRLLDTTGDARRDAALLRRLQGLDIGMAPADTSPPFVLLLVPADCRATSAMCAPSPCPAKTEQ</sequence>
<evidence type="ECO:0000313" key="5">
    <source>
        <dbReference type="EMBL" id="VVG73889.1"/>
    </source>
</evidence>
<dbReference type="Proteomes" id="UP000364291">
    <property type="component" value="Unassembled WGS sequence"/>
</dbReference>
<keyword evidence="5" id="KW-0675">Receptor</keyword>
<name>A0A5E5PE41_9BURK</name>
<evidence type="ECO:0000259" key="4">
    <source>
        <dbReference type="SMART" id="SM00965"/>
    </source>
</evidence>
<evidence type="ECO:0000256" key="3">
    <source>
        <dbReference type="ARBA" id="ARBA00023237"/>
    </source>
</evidence>
<evidence type="ECO:0000256" key="1">
    <source>
        <dbReference type="ARBA" id="ARBA00022448"/>
    </source>
</evidence>
<keyword evidence="3" id="KW-0998">Cell outer membrane</keyword>
<gene>
    <name evidence="5" type="primary">fpvA_1</name>
    <name evidence="5" type="ORF">PAP18089_04899</name>
</gene>
<dbReference type="Gene3D" id="3.55.50.30">
    <property type="match status" value="1"/>
</dbReference>
<reference evidence="5 6" key="1">
    <citation type="submission" date="2019-08" db="EMBL/GenBank/DDBJ databases">
        <authorList>
            <person name="Peeters C."/>
        </authorList>
    </citation>
    <scope>NUCLEOTIDE SEQUENCE [LARGE SCALE GENOMIC DNA]</scope>
    <source>
        <strain evidence="5 6">LMG 18089</strain>
    </source>
</reference>
<accession>A0A5E5PE41</accession>
<dbReference type="AlphaFoldDB" id="A0A5E5PE41"/>
<dbReference type="GO" id="GO:0019867">
    <property type="term" value="C:outer membrane"/>
    <property type="evidence" value="ECO:0007669"/>
    <property type="project" value="InterPro"/>
</dbReference>
<proteinExistence type="predicted"/>
<organism evidence="5 6">
    <name type="scientific">Pandoraea apista</name>
    <dbReference type="NCBI Taxonomy" id="93218"/>
    <lineage>
        <taxon>Bacteria</taxon>
        <taxon>Pseudomonadati</taxon>
        <taxon>Pseudomonadota</taxon>
        <taxon>Betaproteobacteria</taxon>
        <taxon>Burkholderiales</taxon>
        <taxon>Burkholderiaceae</taxon>
        <taxon>Pandoraea</taxon>
    </lineage>
</organism>
<evidence type="ECO:0000256" key="2">
    <source>
        <dbReference type="ARBA" id="ARBA00023136"/>
    </source>
</evidence>
<dbReference type="OrthoDB" id="8858530at2"/>